<proteinExistence type="predicted"/>
<dbReference type="AlphaFoldDB" id="A0AAV1A0V0"/>
<keyword evidence="3" id="KW-1185">Reference proteome</keyword>
<evidence type="ECO:0000313" key="2">
    <source>
        <dbReference type="EMBL" id="CAI8604205.1"/>
    </source>
</evidence>
<keyword evidence="1" id="KW-0812">Transmembrane</keyword>
<feature type="transmembrane region" description="Helical" evidence="1">
    <location>
        <begin position="102"/>
        <end position="122"/>
    </location>
</feature>
<name>A0AAV1A0V0_VICFA</name>
<keyword evidence="1" id="KW-1133">Transmembrane helix</keyword>
<keyword evidence="1" id="KW-0472">Membrane</keyword>
<reference evidence="2 3" key="1">
    <citation type="submission" date="2023-01" db="EMBL/GenBank/DDBJ databases">
        <authorList>
            <person name="Kreplak J."/>
        </authorList>
    </citation>
    <scope>NUCLEOTIDE SEQUENCE [LARGE SCALE GENOMIC DNA]</scope>
</reference>
<dbReference type="EMBL" id="OX451738">
    <property type="protein sequence ID" value="CAI8604205.1"/>
    <property type="molecule type" value="Genomic_DNA"/>
</dbReference>
<sequence length="131" mass="13846">MPLDMKKIPDEKLSSKGTPTLCQSLNEVVKAVVVEAEGVVAVAFVAASVSEEEDASIRARVFTPGATMSGLRISRVSKLGPLDENSATIGDGLIPNLVFRKANVAVGFLFVNTYCLMFLPSFSPNAIAGIM</sequence>
<evidence type="ECO:0000256" key="1">
    <source>
        <dbReference type="SAM" id="Phobius"/>
    </source>
</evidence>
<evidence type="ECO:0000313" key="3">
    <source>
        <dbReference type="Proteomes" id="UP001157006"/>
    </source>
</evidence>
<gene>
    <name evidence="2" type="ORF">VFH_III121640</name>
</gene>
<dbReference type="Proteomes" id="UP001157006">
    <property type="component" value="Chromosome 3"/>
</dbReference>
<protein>
    <submittedName>
        <fullName evidence="2">Uncharacterized protein</fullName>
    </submittedName>
</protein>
<organism evidence="2 3">
    <name type="scientific">Vicia faba</name>
    <name type="common">Broad bean</name>
    <name type="synonym">Faba vulgaris</name>
    <dbReference type="NCBI Taxonomy" id="3906"/>
    <lineage>
        <taxon>Eukaryota</taxon>
        <taxon>Viridiplantae</taxon>
        <taxon>Streptophyta</taxon>
        <taxon>Embryophyta</taxon>
        <taxon>Tracheophyta</taxon>
        <taxon>Spermatophyta</taxon>
        <taxon>Magnoliopsida</taxon>
        <taxon>eudicotyledons</taxon>
        <taxon>Gunneridae</taxon>
        <taxon>Pentapetalae</taxon>
        <taxon>rosids</taxon>
        <taxon>fabids</taxon>
        <taxon>Fabales</taxon>
        <taxon>Fabaceae</taxon>
        <taxon>Papilionoideae</taxon>
        <taxon>50 kb inversion clade</taxon>
        <taxon>NPAAA clade</taxon>
        <taxon>Hologalegina</taxon>
        <taxon>IRL clade</taxon>
        <taxon>Fabeae</taxon>
        <taxon>Vicia</taxon>
    </lineage>
</organism>
<accession>A0AAV1A0V0</accession>